<dbReference type="EMBL" id="OBMM01000009">
    <property type="protein sequence ID" value="SOC30550.1"/>
    <property type="molecule type" value="Genomic_DNA"/>
</dbReference>
<sequence>MTIDHDFLAVIDALGPDAQNGRDEIERIREAYFKLERQNAELAIPAGKWSSLVRDVAFVSGKQSVPADADGKPAVLTVFETAGLNLADGVKVWAGLGQGEEMFAEGPAQLHHVDGQYILSVNTEEKLRVIDATLISAIEPQ</sequence>
<accession>A0A285TXN2</accession>
<dbReference type="AlphaFoldDB" id="A0A285TXN2"/>
<organism evidence="1 2">
    <name type="scientific">Thalassospira xiamenensis</name>
    <dbReference type="NCBI Taxonomy" id="220697"/>
    <lineage>
        <taxon>Bacteria</taxon>
        <taxon>Pseudomonadati</taxon>
        <taxon>Pseudomonadota</taxon>
        <taxon>Alphaproteobacteria</taxon>
        <taxon>Rhodospirillales</taxon>
        <taxon>Thalassospiraceae</taxon>
        <taxon>Thalassospira</taxon>
    </lineage>
</organism>
<name>A0A285TXN2_9PROT</name>
<reference evidence="1 2" key="1">
    <citation type="submission" date="2017-08" db="EMBL/GenBank/DDBJ databases">
        <authorList>
            <person name="de Groot N.N."/>
        </authorList>
    </citation>
    <scope>NUCLEOTIDE SEQUENCE [LARGE SCALE GENOMIC DNA]</scope>
    <source>
        <strain evidence="1 2">USBA 78</strain>
    </source>
</reference>
<proteinExistence type="predicted"/>
<gene>
    <name evidence="1" type="ORF">SAMN05428964_10998</name>
</gene>
<dbReference type="Proteomes" id="UP000219068">
    <property type="component" value="Unassembled WGS sequence"/>
</dbReference>
<dbReference type="RefSeq" id="WP_097053652.1">
    <property type="nucleotide sequence ID" value="NZ_OBMM01000009.1"/>
</dbReference>
<evidence type="ECO:0000313" key="2">
    <source>
        <dbReference type="Proteomes" id="UP000219068"/>
    </source>
</evidence>
<evidence type="ECO:0000313" key="1">
    <source>
        <dbReference type="EMBL" id="SOC30550.1"/>
    </source>
</evidence>
<protein>
    <submittedName>
        <fullName evidence="1">Uncharacterized protein</fullName>
    </submittedName>
</protein>